<comment type="similarity">
    <text evidence="1">Belongs to the tubulin family.</text>
</comment>
<proteinExistence type="inferred from homology"/>
<dbReference type="GO" id="GO:0005874">
    <property type="term" value="C:microtubule"/>
    <property type="evidence" value="ECO:0007669"/>
    <property type="project" value="UniProtKB-KW"/>
</dbReference>
<keyword evidence="2" id="KW-0493">Microtubule</keyword>
<sequence>IAAFSKNAVMIANNTAISRLFFERISRKFDLMMTQYAYVHWYRGEGMSGRDIPEAREDVGFLEKDYLDVLCDGLTDDPDDDYTNDDDDDNYY</sequence>
<dbReference type="InterPro" id="IPR023123">
    <property type="entry name" value="Tubulin_C"/>
</dbReference>
<dbReference type="EMBL" id="ASPP01034508">
    <property type="protein sequence ID" value="ETO02960.1"/>
    <property type="molecule type" value="Genomic_DNA"/>
</dbReference>
<accession>X6LQF7</accession>
<feature type="non-terminal residue" evidence="6">
    <location>
        <position position="1"/>
    </location>
</feature>
<dbReference type="GO" id="GO:0005525">
    <property type="term" value="F:GTP binding"/>
    <property type="evidence" value="ECO:0007669"/>
    <property type="project" value="UniProtKB-KW"/>
</dbReference>
<evidence type="ECO:0000256" key="5">
    <source>
        <dbReference type="SAM" id="MobiDB-lite"/>
    </source>
</evidence>
<keyword evidence="3" id="KW-0547">Nucleotide-binding</keyword>
<reference evidence="6 7" key="1">
    <citation type="journal article" date="2013" name="Curr. Biol.">
        <title>The Genome of the Foraminiferan Reticulomyxa filosa.</title>
        <authorList>
            <person name="Glockner G."/>
            <person name="Hulsmann N."/>
            <person name="Schleicher M."/>
            <person name="Noegel A.A."/>
            <person name="Eichinger L."/>
            <person name="Gallinger C."/>
            <person name="Pawlowski J."/>
            <person name="Sierra R."/>
            <person name="Euteneuer U."/>
            <person name="Pillet L."/>
            <person name="Moustafa A."/>
            <person name="Platzer M."/>
            <person name="Groth M."/>
            <person name="Szafranski K."/>
            <person name="Schliwa M."/>
        </authorList>
    </citation>
    <scope>NUCLEOTIDE SEQUENCE [LARGE SCALE GENOMIC DNA]</scope>
</reference>
<dbReference type="InterPro" id="IPR008280">
    <property type="entry name" value="Tub_FtsZ_C"/>
</dbReference>
<dbReference type="GO" id="GO:0007017">
    <property type="term" value="P:microtubule-based process"/>
    <property type="evidence" value="ECO:0007669"/>
    <property type="project" value="InterPro"/>
</dbReference>
<name>X6LQF7_RETFI</name>
<dbReference type="OMA" id="TEVEQDC"/>
<evidence type="ECO:0000313" key="7">
    <source>
        <dbReference type="Proteomes" id="UP000023152"/>
    </source>
</evidence>
<dbReference type="PANTHER" id="PTHR11588">
    <property type="entry name" value="TUBULIN"/>
    <property type="match status" value="1"/>
</dbReference>
<dbReference type="Gene3D" id="1.10.287.600">
    <property type="entry name" value="Helix hairpin bin"/>
    <property type="match status" value="1"/>
</dbReference>
<dbReference type="InterPro" id="IPR000217">
    <property type="entry name" value="Tubulin"/>
</dbReference>
<evidence type="ECO:0000256" key="1">
    <source>
        <dbReference type="ARBA" id="ARBA00009636"/>
    </source>
</evidence>
<evidence type="ECO:0000256" key="4">
    <source>
        <dbReference type="ARBA" id="ARBA00023134"/>
    </source>
</evidence>
<dbReference type="Proteomes" id="UP000023152">
    <property type="component" value="Unassembled WGS sequence"/>
</dbReference>
<dbReference type="AlphaFoldDB" id="X6LQF7"/>
<protein>
    <recommendedName>
        <fullName evidence="8">Tubulin/FtsZ 2-layer sandwich domain-containing protein</fullName>
    </recommendedName>
</protein>
<feature type="region of interest" description="Disordered" evidence="5">
    <location>
        <begin position="73"/>
        <end position="92"/>
    </location>
</feature>
<organism evidence="6 7">
    <name type="scientific">Reticulomyxa filosa</name>
    <dbReference type="NCBI Taxonomy" id="46433"/>
    <lineage>
        <taxon>Eukaryota</taxon>
        <taxon>Sar</taxon>
        <taxon>Rhizaria</taxon>
        <taxon>Retaria</taxon>
        <taxon>Foraminifera</taxon>
        <taxon>Monothalamids</taxon>
        <taxon>Reticulomyxidae</taxon>
        <taxon>Reticulomyxa</taxon>
    </lineage>
</organism>
<evidence type="ECO:0000256" key="3">
    <source>
        <dbReference type="ARBA" id="ARBA00022741"/>
    </source>
</evidence>
<gene>
    <name evidence="6" type="ORF">RFI_34449</name>
</gene>
<dbReference type="SUPFAM" id="SSF55307">
    <property type="entry name" value="Tubulin C-terminal domain-like"/>
    <property type="match status" value="1"/>
</dbReference>
<evidence type="ECO:0000256" key="2">
    <source>
        <dbReference type="ARBA" id="ARBA00022701"/>
    </source>
</evidence>
<feature type="compositionally biased region" description="Acidic residues" evidence="5">
    <location>
        <begin position="74"/>
        <end position="92"/>
    </location>
</feature>
<keyword evidence="7" id="KW-1185">Reference proteome</keyword>
<keyword evidence="4" id="KW-0342">GTP-binding</keyword>
<evidence type="ECO:0008006" key="8">
    <source>
        <dbReference type="Google" id="ProtNLM"/>
    </source>
</evidence>
<evidence type="ECO:0000313" key="6">
    <source>
        <dbReference type="EMBL" id="ETO02960.1"/>
    </source>
</evidence>
<comment type="caution">
    <text evidence="6">The sequence shown here is derived from an EMBL/GenBank/DDBJ whole genome shotgun (WGS) entry which is preliminary data.</text>
</comment>